<dbReference type="AlphaFoldDB" id="A0AAU9SG97"/>
<feature type="compositionally biased region" description="Low complexity" evidence="1">
    <location>
        <begin position="57"/>
        <end position="69"/>
    </location>
</feature>
<protein>
    <submittedName>
        <fullName evidence="2">Uncharacterized protein</fullName>
    </submittedName>
</protein>
<keyword evidence="3" id="KW-1185">Reference proteome</keyword>
<evidence type="ECO:0000256" key="1">
    <source>
        <dbReference type="SAM" id="MobiDB-lite"/>
    </source>
</evidence>
<accession>A0AAU9SG97</accession>
<gene>
    <name evidence="2" type="ORF">TAV2_LOCUS17825</name>
</gene>
<sequence>MFGRLRPPPSPADCLERNPAKIIKDDPLSVYESTLLKLKQGSRLDTVCPCPDTEGENPSSSPNSANVLSSVCSDTQGEAHGVTLCNGSDAMAIDSGLVQSEISKQGSNKNPSVLSMFCKYKNQAQARNLSHTVDTTATINSSCPK</sequence>
<evidence type="ECO:0000313" key="3">
    <source>
        <dbReference type="Proteomes" id="UP000836841"/>
    </source>
</evidence>
<name>A0AAU9SG97_THLAR</name>
<dbReference type="Proteomes" id="UP000836841">
    <property type="component" value="Chromosome 5"/>
</dbReference>
<reference evidence="2 3" key="1">
    <citation type="submission" date="2022-03" db="EMBL/GenBank/DDBJ databases">
        <authorList>
            <person name="Nunn A."/>
            <person name="Chopra R."/>
            <person name="Nunn A."/>
            <person name="Contreras Garrido A."/>
        </authorList>
    </citation>
    <scope>NUCLEOTIDE SEQUENCE [LARGE SCALE GENOMIC DNA]</scope>
</reference>
<evidence type="ECO:0000313" key="2">
    <source>
        <dbReference type="EMBL" id="CAH2064842.1"/>
    </source>
</evidence>
<feature type="region of interest" description="Disordered" evidence="1">
    <location>
        <begin position="49"/>
        <end position="69"/>
    </location>
</feature>
<organism evidence="2 3">
    <name type="scientific">Thlaspi arvense</name>
    <name type="common">Field penny-cress</name>
    <dbReference type="NCBI Taxonomy" id="13288"/>
    <lineage>
        <taxon>Eukaryota</taxon>
        <taxon>Viridiplantae</taxon>
        <taxon>Streptophyta</taxon>
        <taxon>Embryophyta</taxon>
        <taxon>Tracheophyta</taxon>
        <taxon>Spermatophyta</taxon>
        <taxon>Magnoliopsida</taxon>
        <taxon>eudicotyledons</taxon>
        <taxon>Gunneridae</taxon>
        <taxon>Pentapetalae</taxon>
        <taxon>rosids</taxon>
        <taxon>malvids</taxon>
        <taxon>Brassicales</taxon>
        <taxon>Brassicaceae</taxon>
        <taxon>Thlaspideae</taxon>
        <taxon>Thlaspi</taxon>
    </lineage>
</organism>
<dbReference type="PANTHER" id="PTHR48238">
    <property type="entry name" value="BNACNNG09570D PROTEIN"/>
    <property type="match status" value="1"/>
</dbReference>
<dbReference type="PANTHER" id="PTHR48238:SF1">
    <property type="entry name" value="(RAPE) HYPOTHETICAL PROTEIN"/>
    <property type="match status" value="1"/>
</dbReference>
<proteinExistence type="predicted"/>
<dbReference type="EMBL" id="OU466861">
    <property type="protein sequence ID" value="CAH2064842.1"/>
    <property type="molecule type" value="Genomic_DNA"/>
</dbReference>